<evidence type="ECO:0000313" key="2">
    <source>
        <dbReference type="Proteomes" id="UP000637578"/>
    </source>
</evidence>
<dbReference type="Proteomes" id="UP000637578">
    <property type="component" value="Unassembled WGS sequence"/>
</dbReference>
<reference evidence="1" key="1">
    <citation type="journal article" date="2014" name="Int. J. Syst. Evol. Microbiol.">
        <title>Complete genome sequence of Corynebacterium casei LMG S-19264T (=DSM 44701T), isolated from a smear-ripened cheese.</title>
        <authorList>
            <consortium name="US DOE Joint Genome Institute (JGI-PGF)"/>
            <person name="Walter F."/>
            <person name="Albersmeier A."/>
            <person name="Kalinowski J."/>
            <person name="Ruckert C."/>
        </authorList>
    </citation>
    <scope>NUCLEOTIDE SEQUENCE</scope>
    <source>
        <strain evidence="1">CGMCC 4.5737</strain>
    </source>
</reference>
<sequence>MTAAHDFELPPDGNLVPPAALDAAEHGQVVYLTRNGEQVAAIVPADVAAAGTAAIEALEEAEDIRAARAALADPAPSIPMADIRAEHADDLAAYPDTDHP</sequence>
<dbReference type="EMBL" id="BMMK01000039">
    <property type="protein sequence ID" value="GGM77473.1"/>
    <property type="molecule type" value="Genomic_DNA"/>
</dbReference>
<reference evidence="1" key="2">
    <citation type="submission" date="2020-09" db="EMBL/GenBank/DDBJ databases">
        <authorList>
            <person name="Sun Q."/>
            <person name="Zhou Y."/>
        </authorList>
    </citation>
    <scope>NUCLEOTIDE SEQUENCE</scope>
    <source>
        <strain evidence="1">CGMCC 4.5737</strain>
    </source>
</reference>
<protein>
    <recommendedName>
        <fullName evidence="3">Antitoxin</fullName>
    </recommendedName>
</protein>
<comment type="caution">
    <text evidence="1">The sequence shown here is derived from an EMBL/GenBank/DDBJ whole genome shotgun (WGS) entry which is preliminary data.</text>
</comment>
<keyword evidence="2" id="KW-1185">Reference proteome</keyword>
<evidence type="ECO:0000313" key="1">
    <source>
        <dbReference type="EMBL" id="GGM77473.1"/>
    </source>
</evidence>
<accession>A0A8J3CJQ2</accession>
<proteinExistence type="predicted"/>
<evidence type="ECO:0008006" key="3">
    <source>
        <dbReference type="Google" id="ProtNLM"/>
    </source>
</evidence>
<gene>
    <name evidence="1" type="ORF">GCM10012275_55230</name>
</gene>
<name>A0A8J3CJQ2_9PSEU</name>
<organism evidence="1 2">
    <name type="scientific">Longimycelium tulufanense</name>
    <dbReference type="NCBI Taxonomy" id="907463"/>
    <lineage>
        <taxon>Bacteria</taxon>
        <taxon>Bacillati</taxon>
        <taxon>Actinomycetota</taxon>
        <taxon>Actinomycetes</taxon>
        <taxon>Pseudonocardiales</taxon>
        <taxon>Pseudonocardiaceae</taxon>
        <taxon>Longimycelium</taxon>
    </lineage>
</organism>
<dbReference type="AlphaFoldDB" id="A0A8J3CJQ2"/>
<dbReference type="RefSeq" id="WP_189061353.1">
    <property type="nucleotide sequence ID" value="NZ_BMMK01000039.1"/>
</dbReference>